<feature type="region of interest" description="Disordered" evidence="1">
    <location>
        <begin position="35"/>
        <end position="95"/>
    </location>
</feature>
<dbReference type="EMBL" id="CP003229">
    <property type="protein sequence ID" value="AEW99181.1"/>
    <property type="molecule type" value="Genomic_DNA"/>
</dbReference>
<dbReference type="AlphaFoldDB" id="F8JMC7"/>
<evidence type="ECO:0000313" key="2">
    <source>
        <dbReference type="EMBL" id="AEW99181.1"/>
    </source>
</evidence>
<dbReference type="PATRIC" id="fig|1003195.11.peg.724"/>
<feature type="compositionally biased region" description="Basic and acidic residues" evidence="1">
    <location>
        <begin position="464"/>
        <end position="474"/>
    </location>
</feature>
<dbReference type="RefSeq" id="WP_014151203.1">
    <property type="nucleotide sequence ID" value="NC_016113.1"/>
</dbReference>
<feature type="compositionally biased region" description="Basic and acidic residues" evidence="1">
    <location>
        <begin position="227"/>
        <end position="240"/>
    </location>
</feature>
<geneLocation type="plasmid" evidence="2 3">
    <name>pSCATT</name>
</geneLocation>
<name>F8JMC7_STREN</name>
<protein>
    <submittedName>
        <fullName evidence="2">Lipoprotein</fullName>
    </submittedName>
</protein>
<keyword evidence="3" id="KW-1185">Reference proteome</keyword>
<dbReference type="InterPro" id="IPR011094">
    <property type="entry name" value="Uncharacterised_LppY/LpqO"/>
</dbReference>
<evidence type="ECO:0000256" key="1">
    <source>
        <dbReference type="SAM" id="MobiDB-lite"/>
    </source>
</evidence>
<reference evidence="3" key="1">
    <citation type="submission" date="2011-12" db="EMBL/GenBank/DDBJ databases">
        <title>Complete genome sequence of Streptomyces cattleya strain DSM 46488.</title>
        <authorList>
            <person name="Ou H.-Y."/>
            <person name="Li P."/>
            <person name="Zhao C."/>
            <person name="O'Hagan D."/>
            <person name="Deng Z."/>
        </authorList>
    </citation>
    <scope>NUCLEOTIDE SEQUENCE [LARGE SCALE GENOMIC DNA]</scope>
    <source>
        <strain evidence="3">ATCC 35852 / DSM 46488 / JCM 4925 / NBRC 14057 / NRRL 8057</strain>
        <plasmid evidence="3">Plasmid pSCATT</plasmid>
    </source>
</reference>
<dbReference type="KEGG" id="scy:SCATT_p09880"/>
<keyword evidence="2" id="KW-0614">Plasmid</keyword>
<sequence length="474" mass="51896">MADSRGRADRAGALLRTAIALTTCAVTLTAGAMDAAASDGPHRRPGHHGRHHAHHGRPVTHRHPAAHHGHHSAPVHAGAHGHRGCPAVQQPRRTTEADWTTVSEILGRKGAVRDHVTFGFLLPRDDLRVTTHGVTVVPPLALAGSAAFVRYCDGTMLMGDLVLTADEVDPTIDALRAAGIEQTALHKHLSEETPPLWWVHFHAMGEPESLAHRLKRVLEVGGSPARHRPENQDTTHEPARSPELDTLAIDRELGRKGNREGKVYLVFVSRRKPVTVHGHVLPGSIGCNTAIMFQALGRGKVAANGDLILTANEVQPAMRALREHGIRLVELHNHMLDEQPRVFFLHFWAVGDAAEVARGLRAGLDTADMAPPRKEPTGNQRPGGEEHGKEQHGKEQHSGEQHGTGEHGGREPARDDHARDDRGDRGDRDDRDDHGEDHARDVHARPDTDRYDADDEAPDCGSSRCDDQDFRVRR</sequence>
<feature type="compositionally biased region" description="Basic and acidic residues" evidence="1">
    <location>
        <begin position="383"/>
        <end position="451"/>
    </location>
</feature>
<feature type="region of interest" description="Disordered" evidence="1">
    <location>
        <begin position="364"/>
        <end position="474"/>
    </location>
</feature>
<organism evidence="2 3">
    <name type="scientific">Streptantibioticus cattleyicolor (strain ATCC 35852 / DSM 46488 / JCM 4925 / NBRC 14057 / NRRL 8057)</name>
    <name type="common">Streptomyces cattleya</name>
    <dbReference type="NCBI Taxonomy" id="1003195"/>
    <lineage>
        <taxon>Bacteria</taxon>
        <taxon>Bacillati</taxon>
        <taxon>Actinomycetota</taxon>
        <taxon>Actinomycetes</taxon>
        <taxon>Kitasatosporales</taxon>
        <taxon>Streptomycetaceae</taxon>
        <taxon>Streptantibioticus</taxon>
    </lineage>
</organism>
<feature type="compositionally biased region" description="Basic residues" evidence="1">
    <location>
        <begin position="43"/>
        <end position="83"/>
    </location>
</feature>
<dbReference type="Proteomes" id="UP000007842">
    <property type="component" value="Plasmid pSCATT"/>
</dbReference>
<dbReference type="HOGENOM" id="CLU_045679_0_0_11"/>
<dbReference type="OrthoDB" id="4687120at2"/>
<accession>G8XDU7</accession>
<accession>F8JMC7</accession>
<proteinExistence type="predicted"/>
<feature type="region of interest" description="Disordered" evidence="1">
    <location>
        <begin position="221"/>
        <end position="240"/>
    </location>
</feature>
<gene>
    <name evidence="2" type="ordered locus">SCATT_p09880</name>
</gene>
<keyword evidence="2" id="KW-0449">Lipoprotein</keyword>
<dbReference type="KEGG" id="sct:SCAT_p0750"/>
<evidence type="ECO:0000313" key="3">
    <source>
        <dbReference type="Proteomes" id="UP000007842"/>
    </source>
</evidence>
<dbReference type="Pfam" id="PF07485">
    <property type="entry name" value="DUF1529"/>
    <property type="match status" value="2"/>
</dbReference>